<protein>
    <submittedName>
        <fullName evidence="9">NitT/TauT family transport system permease protein</fullName>
    </submittedName>
</protein>
<dbReference type="PANTHER" id="PTHR30151">
    <property type="entry name" value="ALKANE SULFONATE ABC TRANSPORTER-RELATED, MEMBRANE SUBUNIT"/>
    <property type="match status" value="1"/>
</dbReference>
<dbReference type="EMBL" id="VFPQ01000002">
    <property type="protein sequence ID" value="TQM72783.1"/>
    <property type="molecule type" value="Genomic_DNA"/>
</dbReference>
<organism evidence="9 10">
    <name type="scientific">Thermopolyspora flexuosa</name>
    <dbReference type="NCBI Taxonomy" id="103836"/>
    <lineage>
        <taxon>Bacteria</taxon>
        <taxon>Bacillati</taxon>
        <taxon>Actinomycetota</taxon>
        <taxon>Actinomycetes</taxon>
        <taxon>Streptosporangiales</taxon>
        <taxon>Streptosporangiaceae</taxon>
        <taxon>Thermopolyspora</taxon>
    </lineage>
</organism>
<feature type="transmembrane region" description="Helical" evidence="7">
    <location>
        <begin position="101"/>
        <end position="123"/>
    </location>
</feature>
<feature type="domain" description="ABC transmembrane type-1" evidence="8">
    <location>
        <begin position="63"/>
        <end position="243"/>
    </location>
</feature>
<dbReference type="Pfam" id="PF00528">
    <property type="entry name" value="BPD_transp_1"/>
    <property type="match status" value="1"/>
</dbReference>
<evidence type="ECO:0000259" key="8">
    <source>
        <dbReference type="PROSITE" id="PS50928"/>
    </source>
</evidence>
<reference evidence="9 10" key="1">
    <citation type="submission" date="2019-06" db="EMBL/GenBank/DDBJ databases">
        <title>Sequencing the genomes of 1000 actinobacteria strains.</title>
        <authorList>
            <person name="Klenk H.-P."/>
        </authorList>
    </citation>
    <scope>NUCLEOTIDE SEQUENCE [LARGE SCALE GENOMIC DNA]</scope>
    <source>
        <strain evidence="9 10">DSM 43186</strain>
    </source>
</reference>
<evidence type="ECO:0000256" key="1">
    <source>
        <dbReference type="ARBA" id="ARBA00004651"/>
    </source>
</evidence>
<evidence type="ECO:0000256" key="7">
    <source>
        <dbReference type="RuleBase" id="RU363032"/>
    </source>
</evidence>
<evidence type="ECO:0000256" key="5">
    <source>
        <dbReference type="ARBA" id="ARBA00022989"/>
    </source>
</evidence>
<evidence type="ECO:0000256" key="3">
    <source>
        <dbReference type="ARBA" id="ARBA00022475"/>
    </source>
</evidence>
<dbReference type="Proteomes" id="UP000319213">
    <property type="component" value="Unassembled WGS sequence"/>
</dbReference>
<keyword evidence="6 7" id="KW-0472">Membrane</keyword>
<keyword evidence="3" id="KW-1003">Cell membrane</keyword>
<feature type="transmembrane region" description="Helical" evidence="7">
    <location>
        <begin position="9"/>
        <end position="29"/>
    </location>
</feature>
<keyword evidence="5 7" id="KW-1133">Transmembrane helix</keyword>
<gene>
    <name evidence="9" type="ORF">FHX40_4940</name>
</gene>
<dbReference type="PANTHER" id="PTHR30151:SF20">
    <property type="entry name" value="ABC TRANSPORTER PERMEASE PROTEIN HI_0355-RELATED"/>
    <property type="match status" value="1"/>
</dbReference>
<dbReference type="InterPro" id="IPR000515">
    <property type="entry name" value="MetI-like"/>
</dbReference>
<comment type="subcellular location">
    <subcellularLocation>
        <location evidence="1 7">Cell membrane</location>
        <topology evidence="1 7">Multi-pass membrane protein</topology>
    </subcellularLocation>
</comment>
<dbReference type="CDD" id="cd06261">
    <property type="entry name" value="TM_PBP2"/>
    <property type="match status" value="1"/>
</dbReference>
<name>A0A543IQC5_9ACTN</name>
<dbReference type="InterPro" id="IPR035906">
    <property type="entry name" value="MetI-like_sf"/>
</dbReference>
<dbReference type="GO" id="GO:0055085">
    <property type="term" value="P:transmembrane transport"/>
    <property type="evidence" value="ECO:0007669"/>
    <property type="project" value="InterPro"/>
</dbReference>
<dbReference type="GO" id="GO:0005886">
    <property type="term" value="C:plasma membrane"/>
    <property type="evidence" value="ECO:0007669"/>
    <property type="project" value="UniProtKB-SubCell"/>
</dbReference>
<feature type="transmembrane region" description="Helical" evidence="7">
    <location>
        <begin position="181"/>
        <end position="203"/>
    </location>
</feature>
<dbReference type="AlphaFoldDB" id="A0A543IQC5"/>
<comment type="similarity">
    <text evidence="7">Belongs to the binding-protein-dependent transport system permease family.</text>
</comment>
<evidence type="ECO:0000313" key="9">
    <source>
        <dbReference type="EMBL" id="TQM72783.1"/>
    </source>
</evidence>
<feature type="transmembrane region" description="Helical" evidence="7">
    <location>
        <begin position="70"/>
        <end position="89"/>
    </location>
</feature>
<evidence type="ECO:0000313" key="10">
    <source>
        <dbReference type="Proteomes" id="UP000319213"/>
    </source>
</evidence>
<evidence type="ECO:0000256" key="4">
    <source>
        <dbReference type="ARBA" id="ARBA00022692"/>
    </source>
</evidence>
<evidence type="ECO:0000256" key="2">
    <source>
        <dbReference type="ARBA" id="ARBA00022448"/>
    </source>
</evidence>
<dbReference type="RefSeq" id="WP_211350497.1">
    <property type="nucleotide sequence ID" value="NZ_BMPV01000010.1"/>
</dbReference>
<feature type="transmembrane region" description="Helical" evidence="7">
    <location>
        <begin position="129"/>
        <end position="151"/>
    </location>
</feature>
<proteinExistence type="inferred from homology"/>
<keyword evidence="4 7" id="KW-0812">Transmembrane</keyword>
<evidence type="ECO:0000256" key="6">
    <source>
        <dbReference type="ARBA" id="ARBA00023136"/>
    </source>
</evidence>
<dbReference type="Gene3D" id="1.10.3720.10">
    <property type="entry name" value="MetI-like"/>
    <property type="match status" value="1"/>
</dbReference>
<sequence length="265" mass="29051">MSRDRSRKLLPWISTPIILVLAFVAWDVFVRVSEISDAVLPPPGRVLSEMVTVLTTAETWEHAWITTSETLGGFLIALVVGVVAGVVLGKVPWLELSLRPVIVASQVVPKVALVPLFVIWFGFGITSKVVISAMLAFFPIMLNTQLGVRSVEAGQREVMRSLNATRWQTFRHLEMKSTLPYVLAGMEVGIVLAIIGAIVGEYLGGSEGLGYMLVRTLNDLNASAMFATTILLSLIGLLLYFAVNALKRFLIPWHESVYAQQDLNG</sequence>
<keyword evidence="2 7" id="KW-0813">Transport</keyword>
<accession>A0A543IQC5</accession>
<feature type="transmembrane region" description="Helical" evidence="7">
    <location>
        <begin position="223"/>
        <end position="243"/>
    </location>
</feature>
<comment type="caution">
    <text evidence="9">The sequence shown here is derived from an EMBL/GenBank/DDBJ whole genome shotgun (WGS) entry which is preliminary data.</text>
</comment>
<keyword evidence="10" id="KW-1185">Reference proteome</keyword>
<dbReference type="PROSITE" id="PS50928">
    <property type="entry name" value="ABC_TM1"/>
    <property type="match status" value="1"/>
</dbReference>
<dbReference type="SUPFAM" id="SSF161098">
    <property type="entry name" value="MetI-like"/>
    <property type="match status" value="1"/>
</dbReference>